<evidence type="ECO:0000313" key="2">
    <source>
        <dbReference type="EMBL" id="SOB88284.1"/>
    </source>
</evidence>
<dbReference type="OrthoDB" id="7356072at2"/>
<dbReference type="Pfam" id="PF06127">
    <property type="entry name" value="Mpo1-like"/>
    <property type="match status" value="1"/>
</dbReference>
<feature type="transmembrane region" description="Helical" evidence="1">
    <location>
        <begin position="26"/>
        <end position="43"/>
    </location>
</feature>
<evidence type="ECO:0000313" key="3">
    <source>
        <dbReference type="Proteomes" id="UP000219494"/>
    </source>
</evidence>
<dbReference type="PANTHER" id="PTHR34205">
    <property type="entry name" value="TRANSMEMBRANE PROTEIN"/>
    <property type="match status" value="1"/>
</dbReference>
<dbReference type="InterPro" id="IPR009305">
    <property type="entry name" value="Mpo1-like"/>
</dbReference>
<dbReference type="AlphaFoldDB" id="A0A285R331"/>
<protein>
    <recommendedName>
        <fullName evidence="4">DUF962 domain-containing protein</fullName>
    </recommendedName>
</protein>
<evidence type="ECO:0008006" key="4">
    <source>
        <dbReference type="Google" id="ProtNLM"/>
    </source>
</evidence>
<dbReference type="RefSeq" id="WP_097065180.1">
    <property type="nucleotide sequence ID" value="NZ_OBMI01000004.1"/>
</dbReference>
<evidence type="ECO:0000256" key="1">
    <source>
        <dbReference type="SAM" id="Phobius"/>
    </source>
</evidence>
<keyword evidence="1" id="KW-0812">Transmembrane</keyword>
<sequence length="110" mass="12376">MARTITRYADFWPHYLREHSKGSTRAIHYVGTALTFVFLAVAIGSGGWWWAAIPLAGYGFAWAAHFGVERNRPATFTYPLWSLGSDYRMFFLWLTGRLGPHLARAGLPAA</sequence>
<reference evidence="2 3" key="1">
    <citation type="submission" date="2017-07" db="EMBL/GenBank/DDBJ databases">
        <authorList>
            <person name="Sun Z.S."/>
            <person name="Albrecht U."/>
            <person name="Echele G."/>
            <person name="Lee C.C."/>
        </authorList>
    </citation>
    <scope>NUCLEOTIDE SEQUENCE [LARGE SCALE GENOMIC DNA]</scope>
    <source>
        <strain evidence="2 3">CGMCC 1.12672</strain>
    </source>
</reference>
<dbReference type="EMBL" id="OBMI01000004">
    <property type="protein sequence ID" value="SOB88284.1"/>
    <property type="molecule type" value="Genomic_DNA"/>
</dbReference>
<dbReference type="Proteomes" id="UP000219494">
    <property type="component" value="Unassembled WGS sequence"/>
</dbReference>
<keyword evidence="3" id="KW-1185">Reference proteome</keyword>
<accession>A0A285R331</accession>
<gene>
    <name evidence="2" type="ORF">SAMN06297144_3434</name>
</gene>
<keyword evidence="1" id="KW-0472">Membrane</keyword>
<keyword evidence="1" id="KW-1133">Transmembrane helix</keyword>
<proteinExistence type="predicted"/>
<name>A0A285R331_9SPHN</name>
<dbReference type="PANTHER" id="PTHR34205:SF2">
    <property type="entry name" value="DUF962 DOMAIN-CONTAINING PROTEIN"/>
    <property type="match status" value="1"/>
</dbReference>
<organism evidence="2 3">
    <name type="scientific">Sphingomonas guangdongensis</name>
    <dbReference type="NCBI Taxonomy" id="1141890"/>
    <lineage>
        <taxon>Bacteria</taxon>
        <taxon>Pseudomonadati</taxon>
        <taxon>Pseudomonadota</taxon>
        <taxon>Alphaproteobacteria</taxon>
        <taxon>Sphingomonadales</taxon>
        <taxon>Sphingomonadaceae</taxon>
        <taxon>Sphingomonas</taxon>
    </lineage>
</organism>